<dbReference type="Pfam" id="PF16740">
    <property type="entry name" value="SKA2"/>
    <property type="match status" value="1"/>
</dbReference>
<keyword evidence="4" id="KW-0158">Chromosome</keyword>
<evidence type="ECO:0000256" key="3">
    <source>
        <dbReference type="ARBA" id="ARBA00010684"/>
    </source>
</evidence>
<dbReference type="GO" id="GO:0007059">
    <property type="term" value="P:chromosome segregation"/>
    <property type="evidence" value="ECO:0007669"/>
    <property type="project" value="InterPro"/>
</dbReference>
<evidence type="ECO:0000256" key="1">
    <source>
        <dbReference type="ARBA" id="ARBA00004186"/>
    </source>
</evidence>
<evidence type="ECO:0000256" key="6">
    <source>
        <dbReference type="ARBA" id="ARBA00022618"/>
    </source>
</evidence>
<proteinExistence type="inferred from homology"/>
<dbReference type="PANTHER" id="PTHR32017">
    <property type="entry name" value="SPINDLE AND KINETOCHORE-ASSOCIATED PROTEIN 2"/>
    <property type="match status" value="1"/>
</dbReference>
<dbReference type="GO" id="GO:0000278">
    <property type="term" value="P:mitotic cell cycle"/>
    <property type="evidence" value="ECO:0007669"/>
    <property type="project" value="TreeGrafter"/>
</dbReference>
<feature type="domain" description="Ska2 N-terminal" evidence="15">
    <location>
        <begin position="22"/>
        <end position="133"/>
    </location>
</feature>
<keyword evidence="9" id="KW-0995">Kinetochore</keyword>
<accession>A0A4W5RP66</accession>
<keyword evidence="17" id="KW-1185">Reference proteome</keyword>
<dbReference type="AlphaFoldDB" id="A0A4W5RP66"/>
<evidence type="ECO:0000256" key="11">
    <source>
        <dbReference type="ARBA" id="ARBA00023306"/>
    </source>
</evidence>
<dbReference type="Ensembl" id="ENSHHUT00000093372.1">
    <property type="protein sequence ID" value="ENSHHUP00000090567.1"/>
    <property type="gene ID" value="ENSHHUG00000052283.1"/>
</dbReference>
<sequence>MNQTSDFIFTGLPGECKLFNMETAVDKLEAMFQKAEADMEYMEKRLRLEFLTSAPENLAAEENPVKLLENLSAIKVRHAALCTQVQEIAAEQRQSMDSIRAHLDTTVQLVQQLQQTADVEIPPLTETEKESADFLGLLVNRNTAELLMSMEPSAQEQPPSSREGEFEELSEATLEAVPRSVHSNVKLADLNAFYKQLHEHFSLKKNSGGLSLQKMKQMNMKVSDAKLKTLQHLSVIELDKKGHVCLSF</sequence>
<dbReference type="InterPro" id="IPR042091">
    <property type="entry name" value="Ska2_N"/>
</dbReference>
<keyword evidence="10" id="KW-0206">Cytoskeleton</keyword>
<keyword evidence="7" id="KW-0493">Microtubule</keyword>
<dbReference type="PANTHER" id="PTHR32017:SF3">
    <property type="entry name" value="SPINDLE AND KINETOCHORE-ASSOCIATED PROTEIN 2"/>
    <property type="match status" value="1"/>
</dbReference>
<evidence type="ECO:0000313" key="16">
    <source>
        <dbReference type="Ensembl" id="ENSHHUP00000090567.1"/>
    </source>
</evidence>
<evidence type="ECO:0000256" key="5">
    <source>
        <dbReference type="ARBA" id="ARBA00022490"/>
    </source>
</evidence>
<dbReference type="GeneTree" id="ENSGT00390000009588"/>
<evidence type="ECO:0000256" key="12">
    <source>
        <dbReference type="ARBA" id="ARBA00023328"/>
    </source>
</evidence>
<evidence type="ECO:0000256" key="7">
    <source>
        <dbReference type="ARBA" id="ARBA00022701"/>
    </source>
</evidence>
<evidence type="ECO:0000256" key="14">
    <source>
        <dbReference type="SAM" id="Coils"/>
    </source>
</evidence>
<keyword evidence="6" id="KW-0132">Cell division</keyword>
<protein>
    <recommendedName>
        <fullName evidence="13">Protein FAM33A</fullName>
    </recommendedName>
</protein>
<evidence type="ECO:0000313" key="17">
    <source>
        <dbReference type="Proteomes" id="UP000314982"/>
    </source>
</evidence>
<evidence type="ECO:0000256" key="13">
    <source>
        <dbReference type="ARBA" id="ARBA00029651"/>
    </source>
</evidence>
<evidence type="ECO:0000256" key="8">
    <source>
        <dbReference type="ARBA" id="ARBA00022776"/>
    </source>
</evidence>
<dbReference type="GO" id="GO:0005876">
    <property type="term" value="C:spindle microtubule"/>
    <property type="evidence" value="ECO:0007669"/>
    <property type="project" value="InterPro"/>
</dbReference>
<evidence type="ECO:0000256" key="10">
    <source>
        <dbReference type="ARBA" id="ARBA00023212"/>
    </source>
</evidence>
<keyword evidence="12" id="KW-0137">Centromere</keyword>
<evidence type="ECO:0000256" key="4">
    <source>
        <dbReference type="ARBA" id="ARBA00022454"/>
    </source>
</evidence>
<keyword evidence="14" id="KW-0175">Coiled coil</keyword>
<keyword evidence="5" id="KW-0963">Cytoplasm</keyword>
<dbReference type="Proteomes" id="UP000314982">
    <property type="component" value="Unassembled WGS sequence"/>
</dbReference>
<dbReference type="GO" id="GO:0051301">
    <property type="term" value="P:cell division"/>
    <property type="evidence" value="ECO:0007669"/>
    <property type="project" value="UniProtKB-KW"/>
</dbReference>
<dbReference type="GO" id="GO:0000940">
    <property type="term" value="C:outer kinetochore"/>
    <property type="evidence" value="ECO:0007669"/>
    <property type="project" value="InterPro"/>
</dbReference>
<dbReference type="Pfam" id="PF11362">
    <property type="entry name" value="DUF3161"/>
    <property type="match status" value="1"/>
</dbReference>
<comment type="similarity">
    <text evidence="3">Belongs to the SKA2 family.</text>
</comment>
<evidence type="ECO:0000256" key="2">
    <source>
        <dbReference type="ARBA" id="ARBA00004629"/>
    </source>
</evidence>
<feature type="coiled-coil region" evidence="14">
    <location>
        <begin position="18"/>
        <end position="45"/>
    </location>
</feature>
<reference evidence="16" key="3">
    <citation type="submission" date="2025-09" db="UniProtKB">
        <authorList>
            <consortium name="Ensembl"/>
        </authorList>
    </citation>
    <scope>IDENTIFICATION</scope>
</reference>
<evidence type="ECO:0000259" key="15">
    <source>
        <dbReference type="Pfam" id="PF16740"/>
    </source>
</evidence>
<keyword evidence="11" id="KW-0131">Cell cycle</keyword>
<name>A0A4W5RP66_9TELE</name>
<dbReference type="Gene3D" id="6.10.250.1380">
    <property type="match status" value="1"/>
</dbReference>
<dbReference type="InterPro" id="IPR026762">
    <property type="entry name" value="Ska2"/>
</dbReference>
<reference evidence="17" key="1">
    <citation type="submission" date="2018-06" db="EMBL/GenBank/DDBJ databases">
        <title>Genome assembly of Danube salmon.</title>
        <authorList>
            <person name="Macqueen D.J."/>
            <person name="Gundappa M.K."/>
        </authorList>
    </citation>
    <scope>NUCLEOTIDE SEQUENCE [LARGE SCALE GENOMIC DNA]</scope>
</reference>
<dbReference type="GO" id="GO:0008017">
    <property type="term" value="F:microtubule binding"/>
    <property type="evidence" value="ECO:0007669"/>
    <property type="project" value="InterPro"/>
</dbReference>
<reference evidence="16" key="2">
    <citation type="submission" date="2025-08" db="UniProtKB">
        <authorList>
            <consortium name="Ensembl"/>
        </authorList>
    </citation>
    <scope>IDENTIFICATION</scope>
</reference>
<keyword evidence="8" id="KW-0498">Mitosis</keyword>
<comment type="subcellular location">
    <subcellularLocation>
        <location evidence="2">Chromosome</location>
        <location evidence="2">Centromere</location>
        <location evidence="2">Kinetochore</location>
    </subcellularLocation>
    <subcellularLocation>
        <location evidence="1">Cytoplasm</location>
        <location evidence="1">Cytoskeleton</location>
        <location evidence="1">Spindle</location>
    </subcellularLocation>
</comment>
<organism evidence="16 17">
    <name type="scientific">Hucho hucho</name>
    <name type="common">huchen</name>
    <dbReference type="NCBI Taxonomy" id="62062"/>
    <lineage>
        <taxon>Eukaryota</taxon>
        <taxon>Metazoa</taxon>
        <taxon>Chordata</taxon>
        <taxon>Craniata</taxon>
        <taxon>Vertebrata</taxon>
        <taxon>Euteleostomi</taxon>
        <taxon>Actinopterygii</taxon>
        <taxon>Neopterygii</taxon>
        <taxon>Teleostei</taxon>
        <taxon>Protacanthopterygii</taxon>
        <taxon>Salmoniformes</taxon>
        <taxon>Salmonidae</taxon>
        <taxon>Salmoninae</taxon>
        <taxon>Hucho</taxon>
    </lineage>
</organism>
<evidence type="ECO:0000256" key="9">
    <source>
        <dbReference type="ARBA" id="ARBA00022838"/>
    </source>
</evidence>